<accession>A0A381RBY1</accession>
<organism evidence="1">
    <name type="scientific">marine metagenome</name>
    <dbReference type="NCBI Taxonomy" id="408172"/>
    <lineage>
        <taxon>unclassified sequences</taxon>
        <taxon>metagenomes</taxon>
        <taxon>ecological metagenomes</taxon>
    </lineage>
</organism>
<proteinExistence type="predicted"/>
<dbReference type="AlphaFoldDB" id="A0A381RBY1"/>
<protein>
    <submittedName>
        <fullName evidence="1">Uncharacterized protein</fullName>
    </submittedName>
</protein>
<evidence type="ECO:0000313" key="1">
    <source>
        <dbReference type="EMBL" id="SUZ88734.1"/>
    </source>
</evidence>
<gene>
    <name evidence="1" type="ORF">METZ01_LOCUS41588</name>
</gene>
<reference evidence="1" key="1">
    <citation type="submission" date="2018-05" db="EMBL/GenBank/DDBJ databases">
        <authorList>
            <person name="Lanie J.A."/>
            <person name="Ng W.-L."/>
            <person name="Kazmierczak K.M."/>
            <person name="Andrzejewski T.M."/>
            <person name="Davidsen T.M."/>
            <person name="Wayne K.J."/>
            <person name="Tettelin H."/>
            <person name="Glass J.I."/>
            <person name="Rusch D."/>
            <person name="Podicherti R."/>
            <person name="Tsui H.-C.T."/>
            <person name="Winkler M.E."/>
        </authorList>
    </citation>
    <scope>NUCLEOTIDE SEQUENCE</scope>
</reference>
<dbReference type="EMBL" id="UINC01001784">
    <property type="protein sequence ID" value="SUZ88734.1"/>
    <property type="molecule type" value="Genomic_DNA"/>
</dbReference>
<name>A0A381RBY1_9ZZZZ</name>
<sequence length="152" mass="17680">MFFVLGSLLFFIIFYEAIQDLQGRPYKNDDILKNNKSFQLLWHKTEDPNKITNSEGKIYILVQMISEQGLILSEPRLLQIPYDSLINEKLEDAMEKIKKGTPISARFSYLELKPYEGEEIPQMDKNFDIYNSLSGDIELEFNEIAKPSLPPK</sequence>